<protein>
    <submittedName>
        <fullName evidence="1">Uncharacterized protein</fullName>
    </submittedName>
</protein>
<dbReference type="Proteomes" id="UP000030758">
    <property type="component" value="Unassembled WGS sequence"/>
</dbReference>
<dbReference type="EMBL" id="KL367536">
    <property type="protein sequence ID" value="KFD65538.1"/>
    <property type="molecule type" value="Genomic_DNA"/>
</dbReference>
<evidence type="ECO:0000313" key="1">
    <source>
        <dbReference type="EMBL" id="KFD53248.1"/>
    </source>
</evidence>
<gene>
    <name evidence="1" type="ORF">M513_05958</name>
    <name evidence="2" type="ORF">M514_05958</name>
</gene>
<accession>A0A085M7Q2</accession>
<sequence>MELGEYSKLCLICEGTASIIDNTLGDAKLLSMQQRQPNSEPNKKHLRFGHERFGIADIRGDQLINVQIMVFKSRPRR</sequence>
<evidence type="ECO:0000313" key="3">
    <source>
        <dbReference type="Proteomes" id="UP000030764"/>
    </source>
</evidence>
<reference evidence="1 3" key="1">
    <citation type="journal article" date="2014" name="Nat. Genet.">
        <title>Genome and transcriptome of the porcine whipworm Trichuris suis.</title>
        <authorList>
            <person name="Jex A.R."/>
            <person name="Nejsum P."/>
            <person name="Schwarz E.M."/>
            <person name="Hu L."/>
            <person name="Young N.D."/>
            <person name="Hall R.S."/>
            <person name="Korhonen P.K."/>
            <person name="Liao S."/>
            <person name="Thamsborg S."/>
            <person name="Xia J."/>
            <person name="Xu P."/>
            <person name="Wang S."/>
            <person name="Scheerlinck J.P."/>
            <person name="Hofmann A."/>
            <person name="Sternberg P.W."/>
            <person name="Wang J."/>
            <person name="Gasser R.B."/>
        </authorList>
    </citation>
    <scope>NUCLEOTIDE SEQUENCE [LARGE SCALE GENOMIC DNA]</scope>
    <source>
        <strain evidence="2">DCEP-RM93F</strain>
        <strain evidence="1">DCEP-RM93M</strain>
    </source>
</reference>
<dbReference type="AlphaFoldDB" id="A0A085M7Q2"/>
<dbReference type="EMBL" id="KL363219">
    <property type="protein sequence ID" value="KFD53248.1"/>
    <property type="molecule type" value="Genomic_DNA"/>
</dbReference>
<dbReference type="Proteomes" id="UP000030764">
    <property type="component" value="Unassembled WGS sequence"/>
</dbReference>
<name>A0A085M7Q2_9BILA</name>
<evidence type="ECO:0000313" key="2">
    <source>
        <dbReference type="EMBL" id="KFD65538.1"/>
    </source>
</evidence>
<proteinExistence type="predicted"/>
<organism evidence="1 3">
    <name type="scientific">Trichuris suis</name>
    <name type="common">pig whipworm</name>
    <dbReference type="NCBI Taxonomy" id="68888"/>
    <lineage>
        <taxon>Eukaryota</taxon>
        <taxon>Metazoa</taxon>
        <taxon>Ecdysozoa</taxon>
        <taxon>Nematoda</taxon>
        <taxon>Enoplea</taxon>
        <taxon>Dorylaimia</taxon>
        <taxon>Trichinellida</taxon>
        <taxon>Trichuridae</taxon>
        <taxon>Trichuris</taxon>
    </lineage>
</organism>
<keyword evidence="3" id="KW-1185">Reference proteome</keyword>